<dbReference type="GO" id="GO:0004497">
    <property type="term" value="F:monooxygenase activity"/>
    <property type="evidence" value="ECO:0007669"/>
    <property type="project" value="UniProtKB-KW"/>
</dbReference>
<evidence type="ECO:0000313" key="5">
    <source>
        <dbReference type="EMBL" id="SMD26012.1"/>
    </source>
</evidence>
<keyword evidence="4" id="KW-0503">Monooxygenase</keyword>
<dbReference type="GO" id="GO:0020037">
    <property type="term" value="F:heme binding"/>
    <property type="evidence" value="ECO:0007669"/>
    <property type="project" value="InterPro"/>
</dbReference>
<keyword evidence="3 4" id="KW-0349">Heme</keyword>
<dbReference type="GO" id="GO:0005506">
    <property type="term" value="F:iron ion binding"/>
    <property type="evidence" value="ECO:0007669"/>
    <property type="project" value="InterPro"/>
</dbReference>
<evidence type="ECO:0000313" key="6">
    <source>
        <dbReference type="Proteomes" id="UP000192674"/>
    </source>
</evidence>
<protein>
    <submittedName>
        <fullName evidence="5">Cytochrome P450</fullName>
    </submittedName>
</protein>
<keyword evidence="3 4" id="KW-0479">Metal-binding</keyword>
<evidence type="ECO:0000256" key="1">
    <source>
        <dbReference type="ARBA" id="ARBA00001971"/>
    </source>
</evidence>
<dbReference type="SUPFAM" id="SSF48264">
    <property type="entry name" value="Cytochrome P450"/>
    <property type="match status" value="1"/>
</dbReference>
<evidence type="ECO:0000256" key="3">
    <source>
        <dbReference type="PIRSR" id="PIRSR602401-1"/>
    </source>
</evidence>
<dbReference type="InterPro" id="IPR002401">
    <property type="entry name" value="Cyt_P450_E_grp-I"/>
</dbReference>
<name>A0A1W2FWA1_KIBAR</name>
<dbReference type="Proteomes" id="UP000192674">
    <property type="component" value="Unassembled WGS sequence"/>
</dbReference>
<comment type="similarity">
    <text evidence="2 4">Belongs to the cytochrome P450 family.</text>
</comment>
<keyword evidence="6" id="KW-1185">Reference proteome</keyword>
<dbReference type="EMBL" id="FWXV01000012">
    <property type="protein sequence ID" value="SMD26012.1"/>
    <property type="molecule type" value="Genomic_DNA"/>
</dbReference>
<keyword evidence="4" id="KW-0560">Oxidoreductase</keyword>
<proteinExistence type="inferred from homology"/>
<sequence length="477" mass="52056">MDAHATSKPASVHRSVADLGGPRPLPVLGNLPAFVRGGTPHRTLAGWRERYGSTYRMRFPGRDVVVTSAPDIMDTVLRQRPTTFRRASFVSDLIDELGAHGLFNAEGQDWQRLRRVAMHGLNAKYLGESFATITRSAERLRNRWNASAGSRIDVVDDMLRYTLEVSVGLTMNYDLGATSGAGEDGLHRQLSQLFEALGRRLSSPVPYWRYVRLPADRRADAAVAGARTLILDRYAEAKRRMVRGDAPTDFLSALAKAEVDGDELVNDDDVVGNVLTMIVAGEDTTAAAASWVMHFLAAHPDVQRQVRAEADEVLGPGGSITEPPVLSRLRYAEAVVNEAIRLRPPTPYIVLEPVVDTTVTDGLDRLHIGAGTPIFLLLSHGSDDDTRQFPDPQSFRPQRWLTDGTARATSQPYLPFGGGPRFCPGRNLALMEATLIAAMTCQAFTIGPDTSAGPVGERVTFAVFPTNLGVRLQPNLP</sequence>
<dbReference type="InterPro" id="IPR001128">
    <property type="entry name" value="Cyt_P450"/>
</dbReference>
<dbReference type="AlphaFoldDB" id="A0A1W2FWA1"/>
<dbReference type="PROSITE" id="PS00086">
    <property type="entry name" value="CYTOCHROME_P450"/>
    <property type="match status" value="1"/>
</dbReference>
<gene>
    <name evidence="5" type="ORF">SAMN05661093_09590</name>
</gene>
<organism evidence="5 6">
    <name type="scientific">Kibdelosporangium aridum</name>
    <dbReference type="NCBI Taxonomy" id="2030"/>
    <lineage>
        <taxon>Bacteria</taxon>
        <taxon>Bacillati</taxon>
        <taxon>Actinomycetota</taxon>
        <taxon>Actinomycetes</taxon>
        <taxon>Pseudonocardiales</taxon>
        <taxon>Pseudonocardiaceae</taxon>
        <taxon>Kibdelosporangium</taxon>
    </lineage>
</organism>
<dbReference type="PRINTS" id="PR00385">
    <property type="entry name" value="P450"/>
</dbReference>
<comment type="cofactor">
    <cofactor evidence="1 3">
        <name>heme</name>
        <dbReference type="ChEBI" id="CHEBI:30413"/>
    </cofactor>
</comment>
<dbReference type="InterPro" id="IPR017972">
    <property type="entry name" value="Cyt_P450_CS"/>
</dbReference>
<keyword evidence="3 4" id="KW-0408">Iron</keyword>
<dbReference type="Pfam" id="PF00067">
    <property type="entry name" value="p450"/>
    <property type="match status" value="1"/>
</dbReference>
<evidence type="ECO:0000256" key="2">
    <source>
        <dbReference type="ARBA" id="ARBA00010617"/>
    </source>
</evidence>
<dbReference type="PRINTS" id="PR00463">
    <property type="entry name" value="EP450I"/>
</dbReference>
<dbReference type="PANTHER" id="PTHR24305:SF166">
    <property type="entry name" value="CYTOCHROME P450 12A4, MITOCHONDRIAL-RELATED"/>
    <property type="match status" value="1"/>
</dbReference>
<accession>A0A1W2FWA1</accession>
<dbReference type="GO" id="GO:0016705">
    <property type="term" value="F:oxidoreductase activity, acting on paired donors, with incorporation or reduction of molecular oxygen"/>
    <property type="evidence" value="ECO:0007669"/>
    <property type="project" value="InterPro"/>
</dbReference>
<reference evidence="5 6" key="1">
    <citation type="submission" date="2017-04" db="EMBL/GenBank/DDBJ databases">
        <authorList>
            <person name="Afonso C.L."/>
            <person name="Miller P.J."/>
            <person name="Scott M.A."/>
            <person name="Spackman E."/>
            <person name="Goraichik I."/>
            <person name="Dimitrov K.M."/>
            <person name="Suarez D.L."/>
            <person name="Swayne D.E."/>
        </authorList>
    </citation>
    <scope>NUCLEOTIDE SEQUENCE [LARGE SCALE GENOMIC DNA]</scope>
    <source>
        <strain evidence="5 6">DSM 43828</strain>
    </source>
</reference>
<dbReference type="InterPro" id="IPR050121">
    <property type="entry name" value="Cytochrome_P450_monoxygenase"/>
</dbReference>
<dbReference type="PANTHER" id="PTHR24305">
    <property type="entry name" value="CYTOCHROME P450"/>
    <property type="match status" value="1"/>
</dbReference>
<evidence type="ECO:0000256" key="4">
    <source>
        <dbReference type="RuleBase" id="RU000461"/>
    </source>
</evidence>
<dbReference type="InterPro" id="IPR036396">
    <property type="entry name" value="Cyt_P450_sf"/>
</dbReference>
<dbReference type="OrthoDB" id="9764248at2"/>
<feature type="binding site" description="axial binding residue" evidence="3">
    <location>
        <position position="423"/>
    </location>
    <ligand>
        <name>heme</name>
        <dbReference type="ChEBI" id="CHEBI:30413"/>
    </ligand>
    <ligandPart>
        <name>Fe</name>
        <dbReference type="ChEBI" id="CHEBI:18248"/>
    </ligandPart>
</feature>
<dbReference type="Gene3D" id="1.10.630.10">
    <property type="entry name" value="Cytochrome P450"/>
    <property type="match status" value="1"/>
</dbReference>
<dbReference type="RefSeq" id="WP_160097226.1">
    <property type="nucleotide sequence ID" value="NZ_FWXV01000012.1"/>
</dbReference>